<accession>A0A4Y2Q5P2</accession>
<dbReference type="PANTHER" id="PTHR46349">
    <property type="entry name" value="CINGULIN-LIKE PROTEIN 1-RELATED"/>
    <property type="match status" value="1"/>
</dbReference>
<dbReference type="GO" id="GO:0032982">
    <property type="term" value="C:myosin filament"/>
    <property type="evidence" value="ECO:0007669"/>
    <property type="project" value="UniProtKB-KW"/>
</dbReference>
<evidence type="ECO:0000259" key="10">
    <source>
        <dbReference type="Pfam" id="PF01576"/>
    </source>
</evidence>
<gene>
    <name evidence="11" type="ORF">AVEN_137021_1</name>
</gene>
<comment type="subcellular location">
    <subcellularLocation>
        <location evidence="1">Cytoplasm</location>
        <location evidence="1">Myofibril</location>
    </subcellularLocation>
</comment>
<feature type="non-terminal residue" evidence="11">
    <location>
        <position position="1"/>
    </location>
</feature>
<name>A0A4Y2Q5P2_ARAVE</name>
<keyword evidence="4" id="KW-0963">Cytoplasm</keyword>
<organism evidence="11 12">
    <name type="scientific">Araneus ventricosus</name>
    <name type="common">Orbweaver spider</name>
    <name type="synonym">Epeira ventricosa</name>
    <dbReference type="NCBI Taxonomy" id="182803"/>
    <lineage>
        <taxon>Eukaryota</taxon>
        <taxon>Metazoa</taxon>
        <taxon>Ecdysozoa</taxon>
        <taxon>Arthropoda</taxon>
        <taxon>Chelicerata</taxon>
        <taxon>Arachnida</taxon>
        <taxon>Araneae</taxon>
        <taxon>Araneomorphae</taxon>
        <taxon>Entelegynae</taxon>
        <taxon>Araneoidea</taxon>
        <taxon>Araneidae</taxon>
        <taxon>Araneus</taxon>
    </lineage>
</organism>
<evidence type="ECO:0000256" key="2">
    <source>
        <dbReference type="ARBA" id="ARBA00008447"/>
    </source>
</evidence>
<keyword evidence="5" id="KW-0175">Coiled coil</keyword>
<dbReference type="Pfam" id="PF01576">
    <property type="entry name" value="Myosin_tail_1"/>
    <property type="match status" value="1"/>
</dbReference>
<keyword evidence="6" id="KW-0518">Myosin</keyword>
<dbReference type="InterPro" id="IPR002928">
    <property type="entry name" value="Myosin_tail"/>
</dbReference>
<evidence type="ECO:0000256" key="1">
    <source>
        <dbReference type="ARBA" id="ARBA00004657"/>
    </source>
</evidence>
<keyword evidence="12" id="KW-1185">Reference proteome</keyword>
<dbReference type="Proteomes" id="UP000499080">
    <property type="component" value="Unassembled WGS sequence"/>
</dbReference>
<reference evidence="11 12" key="1">
    <citation type="journal article" date="2019" name="Sci. Rep.">
        <title>Orb-weaving spider Araneus ventricosus genome elucidates the spidroin gene catalogue.</title>
        <authorList>
            <person name="Kono N."/>
            <person name="Nakamura H."/>
            <person name="Ohtoshi R."/>
            <person name="Moran D.A.P."/>
            <person name="Shinohara A."/>
            <person name="Yoshida Y."/>
            <person name="Fujiwara M."/>
            <person name="Mori M."/>
            <person name="Tomita M."/>
            <person name="Arakawa K."/>
        </authorList>
    </citation>
    <scope>NUCLEOTIDE SEQUENCE [LARGE SCALE GENOMIC DNA]</scope>
</reference>
<evidence type="ECO:0000313" key="11">
    <source>
        <dbReference type="EMBL" id="GBN57606.1"/>
    </source>
</evidence>
<keyword evidence="3" id="KW-0787">Thick filament</keyword>
<comment type="caution">
    <text evidence="11">The sequence shown here is derived from an EMBL/GenBank/DDBJ whole genome shotgun (WGS) entry which is preliminary data.</text>
</comment>
<dbReference type="Gene3D" id="6.10.250.2420">
    <property type="match status" value="1"/>
</dbReference>
<evidence type="ECO:0000256" key="9">
    <source>
        <dbReference type="SAM" id="MobiDB-lite"/>
    </source>
</evidence>
<comment type="similarity">
    <text evidence="2">Belongs to the paramyosin family.</text>
</comment>
<dbReference type="GO" id="GO:0005923">
    <property type="term" value="C:bicellular tight junction"/>
    <property type="evidence" value="ECO:0007669"/>
    <property type="project" value="TreeGrafter"/>
</dbReference>
<feature type="region of interest" description="Disordered" evidence="9">
    <location>
        <begin position="87"/>
        <end position="139"/>
    </location>
</feature>
<sequence length="139" mass="15927">EKQNIAKSSRKLEKRVKELLLQLDDERRHADQYKEQLEKTNNRMKNLKRLLDESEEECSKEKAAKRKVQRELDDLHENCENLQREVTNLKNKMRRGGSGSASRLGNLSSKRGSVTLGMSEDSSPTLSLADDSPNEDSQV</sequence>
<dbReference type="PANTHER" id="PTHR46349:SF7">
    <property type="entry name" value="MYOSIN TAIL DOMAIN-CONTAINING PROTEIN"/>
    <property type="match status" value="1"/>
</dbReference>
<dbReference type="GO" id="GO:0016459">
    <property type="term" value="C:myosin complex"/>
    <property type="evidence" value="ECO:0007669"/>
    <property type="project" value="UniProtKB-KW"/>
</dbReference>
<evidence type="ECO:0000313" key="12">
    <source>
        <dbReference type="Proteomes" id="UP000499080"/>
    </source>
</evidence>
<feature type="compositionally biased region" description="Low complexity" evidence="9">
    <location>
        <begin position="100"/>
        <end position="109"/>
    </location>
</feature>
<evidence type="ECO:0000256" key="4">
    <source>
        <dbReference type="ARBA" id="ARBA00022490"/>
    </source>
</evidence>
<evidence type="ECO:0000256" key="3">
    <source>
        <dbReference type="ARBA" id="ARBA00022433"/>
    </source>
</evidence>
<feature type="domain" description="Myosin tail" evidence="10">
    <location>
        <begin position="1"/>
        <end position="93"/>
    </location>
</feature>
<proteinExistence type="inferred from homology"/>
<keyword evidence="8" id="KW-0514">Muscle protein</keyword>
<dbReference type="GO" id="GO:0030016">
    <property type="term" value="C:myofibril"/>
    <property type="evidence" value="ECO:0007669"/>
    <property type="project" value="UniProtKB-SubCell"/>
</dbReference>
<protein>
    <recommendedName>
        <fullName evidence="10">Myosin tail domain-containing protein</fullName>
    </recommendedName>
</protein>
<keyword evidence="7" id="KW-0505">Motor protein</keyword>
<dbReference type="OrthoDB" id="10254995at2759"/>
<evidence type="ECO:0000256" key="7">
    <source>
        <dbReference type="ARBA" id="ARBA00023175"/>
    </source>
</evidence>
<evidence type="ECO:0000256" key="6">
    <source>
        <dbReference type="ARBA" id="ARBA00023123"/>
    </source>
</evidence>
<evidence type="ECO:0000256" key="8">
    <source>
        <dbReference type="ARBA" id="ARBA00023179"/>
    </source>
</evidence>
<evidence type="ECO:0000256" key="5">
    <source>
        <dbReference type="ARBA" id="ARBA00023054"/>
    </source>
</evidence>
<dbReference type="AlphaFoldDB" id="A0A4Y2Q5P2"/>
<dbReference type="EMBL" id="BGPR01012774">
    <property type="protein sequence ID" value="GBN57606.1"/>
    <property type="molecule type" value="Genomic_DNA"/>
</dbReference>